<dbReference type="PANTHER" id="PTHR11014">
    <property type="entry name" value="PEPTIDASE M20 FAMILY MEMBER"/>
    <property type="match status" value="1"/>
</dbReference>
<dbReference type="AlphaFoldDB" id="A0AA46E148"/>
<dbReference type="InterPro" id="IPR011650">
    <property type="entry name" value="Peptidase_M20_dimer"/>
</dbReference>
<accession>A0AA46E148</accession>
<keyword evidence="5" id="KW-1185">Reference proteome</keyword>
<feature type="binding site" evidence="2">
    <location>
        <position position="129"/>
    </location>
    <ligand>
        <name>Mn(2+)</name>
        <dbReference type="ChEBI" id="CHEBI:29035"/>
        <label>2</label>
    </ligand>
</feature>
<dbReference type="GO" id="GO:0046872">
    <property type="term" value="F:metal ion binding"/>
    <property type="evidence" value="ECO:0007669"/>
    <property type="project" value="UniProtKB-KW"/>
</dbReference>
<feature type="domain" description="Peptidase M20 dimerisation" evidence="3">
    <location>
        <begin position="172"/>
        <end position="268"/>
    </location>
</feature>
<dbReference type="SUPFAM" id="SSF55031">
    <property type="entry name" value="Bacterial exopeptidase dimerisation domain"/>
    <property type="match status" value="1"/>
</dbReference>
<evidence type="ECO:0000259" key="3">
    <source>
        <dbReference type="Pfam" id="PF07687"/>
    </source>
</evidence>
<protein>
    <submittedName>
        <fullName evidence="4">Hippurate hydrolase</fullName>
    </submittedName>
</protein>
<dbReference type="EMBL" id="SOBG01000001">
    <property type="protein sequence ID" value="TDT72433.1"/>
    <property type="molecule type" value="Genomic_DNA"/>
</dbReference>
<proteinExistence type="predicted"/>
<dbReference type="PIRSF" id="PIRSF005962">
    <property type="entry name" value="Pept_M20D_amidohydro"/>
    <property type="match status" value="1"/>
</dbReference>
<dbReference type="InterPro" id="IPR017439">
    <property type="entry name" value="Amidohydrolase"/>
</dbReference>
<organism evidence="4 5">
    <name type="scientific">Hypnocyclicus thermotrophus</name>
    <dbReference type="NCBI Taxonomy" id="1627895"/>
    <lineage>
        <taxon>Bacteria</taxon>
        <taxon>Fusobacteriati</taxon>
        <taxon>Fusobacteriota</taxon>
        <taxon>Fusobacteriia</taxon>
        <taxon>Fusobacteriales</taxon>
        <taxon>Fusobacteriaceae</taxon>
        <taxon>Hypnocyclicus</taxon>
    </lineage>
</organism>
<dbReference type="Proteomes" id="UP000294678">
    <property type="component" value="Unassembled WGS sequence"/>
</dbReference>
<feature type="binding site" evidence="2">
    <location>
        <position position="155"/>
    </location>
    <ligand>
        <name>Mn(2+)</name>
        <dbReference type="ChEBI" id="CHEBI:29035"/>
        <label>2</label>
    </ligand>
</feature>
<dbReference type="FunFam" id="3.30.70.360:FF:000001">
    <property type="entry name" value="N-acetyldiaminopimelate deacetylase"/>
    <property type="match status" value="1"/>
</dbReference>
<dbReference type="Pfam" id="PF07687">
    <property type="entry name" value="M20_dimer"/>
    <property type="match status" value="1"/>
</dbReference>
<dbReference type="InterPro" id="IPR002933">
    <property type="entry name" value="Peptidase_M20"/>
</dbReference>
<dbReference type="RefSeq" id="WP_134112072.1">
    <property type="nucleotide sequence ID" value="NZ_SOBG01000001.1"/>
</dbReference>
<feature type="binding site" evidence="2">
    <location>
        <position position="352"/>
    </location>
    <ligand>
        <name>Mn(2+)</name>
        <dbReference type="ChEBI" id="CHEBI:29035"/>
        <label>2</label>
    </ligand>
</feature>
<dbReference type="Pfam" id="PF01546">
    <property type="entry name" value="Peptidase_M20"/>
    <property type="match status" value="1"/>
</dbReference>
<comment type="cofactor">
    <cofactor evidence="2">
        <name>Mn(2+)</name>
        <dbReference type="ChEBI" id="CHEBI:29035"/>
    </cofactor>
    <text evidence="2">The Mn(2+) ion enhances activity.</text>
</comment>
<evidence type="ECO:0000313" key="4">
    <source>
        <dbReference type="EMBL" id="TDT72433.1"/>
    </source>
</evidence>
<dbReference type="Gene3D" id="3.30.70.360">
    <property type="match status" value="1"/>
</dbReference>
<dbReference type="GO" id="GO:0019877">
    <property type="term" value="P:diaminopimelate biosynthetic process"/>
    <property type="evidence" value="ECO:0007669"/>
    <property type="project" value="UniProtKB-ARBA"/>
</dbReference>
<dbReference type="PANTHER" id="PTHR11014:SF63">
    <property type="entry name" value="METALLOPEPTIDASE, PUTATIVE (AFU_ORTHOLOGUE AFUA_6G09600)-RELATED"/>
    <property type="match status" value="1"/>
</dbReference>
<dbReference type="NCBIfam" id="TIGR01891">
    <property type="entry name" value="amidohydrolases"/>
    <property type="match status" value="1"/>
</dbReference>
<feature type="binding site" evidence="2">
    <location>
        <position position="94"/>
    </location>
    <ligand>
        <name>Mn(2+)</name>
        <dbReference type="ChEBI" id="CHEBI:29035"/>
        <label>2</label>
    </ligand>
</feature>
<name>A0AA46E148_9FUSO</name>
<evidence type="ECO:0000256" key="2">
    <source>
        <dbReference type="PIRSR" id="PIRSR005962-1"/>
    </source>
</evidence>
<comment type="caution">
    <text evidence="4">The sequence shown here is derived from an EMBL/GenBank/DDBJ whole genome shotgun (WGS) entry which is preliminary data.</text>
</comment>
<evidence type="ECO:0000313" key="5">
    <source>
        <dbReference type="Proteomes" id="UP000294678"/>
    </source>
</evidence>
<feature type="binding site" evidence="2">
    <location>
        <position position="96"/>
    </location>
    <ligand>
        <name>Mn(2+)</name>
        <dbReference type="ChEBI" id="CHEBI:29035"/>
        <label>2</label>
    </ligand>
</feature>
<dbReference type="SUPFAM" id="SSF53187">
    <property type="entry name" value="Zn-dependent exopeptidases"/>
    <property type="match status" value="1"/>
</dbReference>
<keyword evidence="1 4" id="KW-0378">Hydrolase</keyword>
<dbReference type="Gene3D" id="3.40.630.10">
    <property type="entry name" value="Zn peptidases"/>
    <property type="match status" value="1"/>
</dbReference>
<keyword evidence="2" id="KW-0464">Manganese</keyword>
<sequence>MLEEIKNEVKNHRRKLHTIPETGFEEFKTSEYLKNTLKSYGFEVKEICETGLYVFIKGKEDTTIAFRTDIDALNIEEENNIEFKSIHKGKMHACGHDGHMSIMLGFAKYLSSIKEFKKNILLIFQPAEEGPGGAKNIVETGIFDKYNVEGIFGLHLFPNIKEGVIASKSGEFMSATAEIDIDIYGKGGHGAMPHTAIDTIIITSKLIEAYQSIISRNISPMENAVLTFGKIEGGTARNIIAEHTRIEGTMRFFNKEVFEIIKNRISEINKGFEKAFEIEIKTDLRPLYPAVINDKNLYSRFHNAIKNSDLKYEEIRAIMLAEDFAYYQETIPGQFFFLGTENKEKGYDKPLHNCKFNFDEEILINGVKAYIAISKEYKLF</sequence>
<evidence type="ECO:0000256" key="1">
    <source>
        <dbReference type="ARBA" id="ARBA00022801"/>
    </source>
</evidence>
<reference evidence="4 5" key="1">
    <citation type="submission" date="2019-03" db="EMBL/GenBank/DDBJ databases">
        <title>Genomic Encyclopedia of Type Strains, Phase IV (KMG-IV): sequencing the most valuable type-strain genomes for metagenomic binning, comparative biology and taxonomic classification.</title>
        <authorList>
            <person name="Goeker M."/>
        </authorList>
    </citation>
    <scope>NUCLEOTIDE SEQUENCE [LARGE SCALE GENOMIC DNA]</scope>
    <source>
        <strain evidence="4 5">DSM 100055</strain>
    </source>
</reference>
<gene>
    <name evidence="4" type="ORF">EV215_0239</name>
</gene>
<dbReference type="GO" id="GO:0050118">
    <property type="term" value="F:N-acetyldiaminopimelate deacetylase activity"/>
    <property type="evidence" value="ECO:0007669"/>
    <property type="project" value="UniProtKB-ARBA"/>
</dbReference>
<keyword evidence="2" id="KW-0479">Metal-binding</keyword>
<dbReference type="InterPro" id="IPR036264">
    <property type="entry name" value="Bact_exopeptidase_dim_dom"/>
</dbReference>